<dbReference type="Pfam" id="PF12056">
    <property type="entry name" value="DUF3537"/>
    <property type="match status" value="1"/>
</dbReference>
<proteinExistence type="predicted"/>
<dbReference type="AlphaFoldDB" id="A0A6G1F5H3"/>
<gene>
    <name evidence="1" type="ORF">E2562_008699</name>
</gene>
<dbReference type="OrthoDB" id="1916325at2759"/>
<keyword evidence="2" id="KW-1185">Reference proteome</keyword>
<dbReference type="PANTHER" id="PTHR31963:SF10">
    <property type="entry name" value="F11F12.5 PROTEIN"/>
    <property type="match status" value="1"/>
</dbReference>
<accession>A0A6G1F5H3</accession>
<dbReference type="InterPro" id="IPR021924">
    <property type="entry name" value="DUF3537"/>
</dbReference>
<sequence>MTGVARDFGQCADVAAVLRQHCCICEQLQRINHRYCKFIVSCLLVTASQFSALLAATRPHVQVNIATSGELTVSTATTPHPNET</sequence>
<dbReference type="Proteomes" id="UP000479710">
    <property type="component" value="Unassembled WGS sequence"/>
</dbReference>
<dbReference type="PANTHER" id="PTHR31963">
    <property type="entry name" value="RAS GUANINE NUCLEOTIDE EXCHANGE FACTOR K"/>
    <property type="match status" value="1"/>
</dbReference>
<evidence type="ECO:0000313" key="1">
    <source>
        <dbReference type="EMBL" id="KAF0932168.1"/>
    </source>
</evidence>
<comment type="caution">
    <text evidence="1">The sequence shown here is derived from an EMBL/GenBank/DDBJ whole genome shotgun (WGS) entry which is preliminary data.</text>
</comment>
<organism evidence="1 2">
    <name type="scientific">Oryza meyeriana var. granulata</name>
    <dbReference type="NCBI Taxonomy" id="110450"/>
    <lineage>
        <taxon>Eukaryota</taxon>
        <taxon>Viridiplantae</taxon>
        <taxon>Streptophyta</taxon>
        <taxon>Embryophyta</taxon>
        <taxon>Tracheophyta</taxon>
        <taxon>Spermatophyta</taxon>
        <taxon>Magnoliopsida</taxon>
        <taxon>Liliopsida</taxon>
        <taxon>Poales</taxon>
        <taxon>Poaceae</taxon>
        <taxon>BOP clade</taxon>
        <taxon>Oryzoideae</taxon>
        <taxon>Oryzeae</taxon>
        <taxon>Oryzinae</taxon>
        <taxon>Oryza</taxon>
        <taxon>Oryza meyeriana</taxon>
    </lineage>
</organism>
<name>A0A6G1F5H3_9ORYZ</name>
<evidence type="ECO:0000313" key="2">
    <source>
        <dbReference type="Proteomes" id="UP000479710"/>
    </source>
</evidence>
<dbReference type="EMBL" id="SPHZ02000001">
    <property type="protein sequence ID" value="KAF0932168.1"/>
    <property type="molecule type" value="Genomic_DNA"/>
</dbReference>
<protein>
    <submittedName>
        <fullName evidence="1">Uncharacterized protein</fullName>
    </submittedName>
</protein>
<reference evidence="1 2" key="1">
    <citation type="submission" date="2019-11" db="EMBL/GenBank/DDBJ databases">
        <title>Whole genome sequence of Oryza granulata.</title>
        <authorList>
            <person name="Li W."/>
        </authorList>
    </citation>
    <scope>NUCLEOTIDE SEQUENCE [LARGE SCALE GENOMIC DNA]</scope>
    <source>
        <strain evidence="2">cv. Menghai</strain>
        <tissue evidence="1">Leaf</tissue>
    </source>
</reference>